<protein>
    <submittedName>
        <fullName evidence="1">Histone-lysine N-methyltransferase SETMAR</fullName>
    </submittedName>
</protein>
<keyword evidence="2" id="KW-1185">Reference proteome</keyword>
<reference evidence="1 2" key="1">
    <citation type="submission" date="2015-07" db="EMBL/GenBank/DDBJ databases">
        <title>The genome of Habropoda laboriosa.</title>
        <authorList>
            <person name="Pan H."/>
            <person name="Kapheim K."/>
        </authorList>
    </citation>
    <scope>NUCLEOTIDE SEQUENCE [LARGE SCALE GENOMIC DNA]</scope>
    <source>
        <strain evidence="1">0110345459</strain>
    </source>
</reference>
<dbReference type="AlphaFoldDB" id="A0A0L7QYW3"/>
<dbReference type="Proteomes" id="UP000053825">
    <property type="component" value="Unassembled WGS sequence"/>
</dbReference>
<dbReference type="PANTHER" id="PTHR46060:SF1">
    <property type="entry name" value="MARINER MOS1 TRANSPOSASE-LIKE PROTEIN"/>
    <property type="match status" value="1"/>
</dbReference>
<accession>A0A0L7QYW3</accession>
<dbReference type="PANTHER" id="PTHR46060">
    <property type="entry name" value="MARINER MOS1 TRANSPOSASE-LIKE PROTEIN"/>
    <property type="match status" value="1"/>
</dbReference>
<dbReference type="GO" id="GO:0008168">
    <property type="term" value="F:methyltransferase activity"/>
    <property type="evidence" value="ECO:0007669"/>
    <property type="project" value="UniProtKB-KW"/>
</dbReference>
<keyword evidence="1" id="KW-0808">Transferase</keyword>
<evidence type="ECO:0000313" key="2">
    <source>
        <dbReference type="Proteomes" id="UP000053825"/>
    </source>
</evidence>
<dbReference type="InterPro" id="IPR036397">
    <property type="entry name" value="RNaseH_sf"/>
</dbReference>
<dbReference type="InterPro" id="IPR052709">
    <property type="entry name" value="Transposase-MT_Hybrid"/>
</dbReference>
<dbReference type="GO" id="GO:0032259">
    <property type="term" value="P:methylation"/>
    <property type="evidence" value="ECO:0007669"/>
    <property type="project" value="UniProtKB-KW"/>
</dbReference>
<gene>
    <name evidence="1" type="ORF">WH47_02799</name>
</gene>
<proteinExistence type="predicted"/>
<keyword evidence="1" id="KW-0489">Methyltransferase</keyword>
<name>A0A0L7QYW3_9HYME</name>
<dbReference type="STRING" id="597456.A0A0L7QYW3"/>
<sequence length="67" mass="7862">MEVSPHPPYSPDTAPSDYYLFRSLNNFLRGNDEATKTAIDTFLNSEPTEFFKPWQEVIEKRESYIDD</sequence>
<dbReference type="GO" id="GO:0003676">
    <property type="term" value="F:nucleic acid binding"/>
    <property type="evidence" value="ECO:0007669"/>
    <property type="project" value="InterPro"/>
</dbReference>
<evidence type="ECO:0000313" key="1">
    <source>
        <dbReference type="EMBL" id="KOC63773.1"/>
    </source>
</evidence>
<dbReference type="EMBL" id="KQ414686">
    <property type="protein sequence ID" value="KOC63773.1"/>
    <property type="molecule type" value="Genomic_DNA"/>
</dbReference>
<organism evidence="1 2">
    <name type="scientific">Habropoda laboriosa</name>
    <dbReference type="NCBI Taxonomy" id="597456"/>
    <lineage>
        <taxon>Eukaryota</taxon>
        <taxon>Metazoa</taxon>
        <taxon>Ecdysozoa</taxon>
        <taxon>Arthropoda</taxon>
        <taxon>Hexapoda</taxon>
        <taxon>Insecta</taxon>
        <taxon>Pterygota</taxon>
        <taxon>Neoptera</taxon>
        <taxon>Endopterygota</taxon>
        <taxon>Hymenoptera</taxon>
        <taxon>Apocrita</taxon>
        <taxon>Aculeata</taxon>
        <taxon>Apoidea</taxon>
        <taxon>Anthophila</taxon>
        <taxon>Apidae</taxon>
        <taxon>Habropoda</taxon>
    </lineage>
</organism>
<dbReference type="Gene3D" id="3.30.420.10">
    <property type="entry name" value="Ribonuclease H-like superfamily/Ribonuclease H"/>
    <property type="match status" value="1"/>
</dbReference>